<dbReference type="PANTHER" id="PTHR30055">
    <property type="entry name" value="HTH-TYPE TRANSCRIPTIONAL REGULATOR RUTR"/>
    <property type="match status" value="1"/>
</dbReference>
<protein>
    <submittedName>
        <fullName evidence="4">TetR/AcrR family transcriptional regulator</fullName>
    </submittedName>
</protein>
<reference evidence="4 5" key="1">
    <citation type="submission" date="2021-12" db="EMBL/GenBank/DDBJ databases">
        <title>Discovery of the Pendulisporaceae a myxobacterial family with distinct sporulation behavior and unique specialized metabolism.</title>
        <authorList>
            <person name="Garcia R."/>
            <person name="Popoff A."/>
            <person name="Bader C.D."/>
            <person name="Loehr J."/>
            <person name="Walesch S."/>
            <person name="Walt C."/>
            <person name="Boldt J."/>
            <person name="Bunk B."/>
            <person name="Haeckl F.J.F.P.J."/>
            <person name="Gunesch A.P."/>
            <person name="Birkelbach J."/>
            <person name="Nuebel U."/>
            <person name="Pietschmann T."/>
            <person name="Bach T."/>
            <person name="Mueller R."/>
        </authorList>
    </citation>
    <scope>NUCLEOTIDE SEQUENCE [LARGE SCALE GENOMIC DNA]</scope>
    <source>
        <strain evidence="4 5">MSr11954</strain>
    </source>
</reference>
<dbReference type="PROSITE" id="PS50977">
    <property type="entry name" value="HTH_TETR_2"/>
    <property type="match status" value="1"/>
</dbReference>
<proteinExistence type="predicted"/>
<dbReference type="PANTHER" id="PTHR30055:SF226">
    <property type="entry name" value="HTH-TYPE TRANSCRIPTIONAL REGULATOR PKSA"/>
    <property type="match status" value="1"/>
</dbReference>
<evidence type="ECO:0000256" key="2">
    <source>
        <dbReference type="PROSITE-ProRule" id="PRU00335"/>
    </source>
</evidence>
<dbReference type="InterPro" id="IPR001647">
    <property type="entry name" value="HTH_TetR"/>
</dbReference>
<dbReference type="SUPFAM" id="SSF46689">
    <property type="entry name" value="Homeodomain-like"/>
    <property type="match status" value="1"/>
</dbReference>
<dbReference type="Proteomes" id="UP001370348">
    <property type="component" value="Chromosome"/>
</dbReference>
<dbReference type="InterPro" id="IPR036271">
    <property type="entry name" value="Tet_transcr_reg_TetR-rel_C_sf"/>
</dbReference>
<dbReference type="EMBL" id="CP089984">
    <property type="protein sequence ID" value="WXB18904.1"/>
    <property type="molecule type" value="Genomic_DNA"/>
</dbReference>
<keyword evidence="1 2" id="KW-0238">DNA-binding</keyword>
<feature type="domain" description="HTH tetR-type" evidence="3">
    <location>
        <begin position="17"/>
        <end position="77"/>
    </location>
</feature>
<evidence type="ECO:0000313" key="4">
    <source>
        <dbReference type="EMBL" id="WXB18904.1"/>
    </source>
</evidence>
<dbReference type="InterPro" id="IPR009057">
    <property type="entry name" value="Homeodomain-like_sf"/>
</dbReference>
<dbReference type="InterPro" id="IPR050109">
    <property type="entry name" value="HTH-type_TetR-like_transc_reg"/>
</dbReference>
<evidence type="ECO:0000259" key="3">
    <source>
        <dbReference type="PROSITE" id="PS50977"/>
    </source>
</evidence>
<organism evidence="4 5">
    <name type="scientific">Pendulispora albinea</name>
    <dbReference type="NCBI Taxonomy" id="2741071"/>
    <lineage>
        <taxon>Bacteria</taxon>
        <taxon>Pseudomonadati</taxon>
        <taxon>Myxococcota</taxon>
        <taxon>Myxococcia</taxon>
        <taxon>Myxococcales</taxon>
        <taxon>Sorangiineae</taxon>
        <taxon>Pendulisporaceae</taxon>
        <taxon>Pendulispora</taxon>
    </lineage>
</organism>
<sequence>MTTERVYGGLPRLERRERRRQRLLEAALDAIGEGGLKGLSLRSVCARAGLTSRYFYESFRDLDELLVALFDRVADEVTGATLDAVAQAPWDALARAHAGLEAAIHVITDDHRKAKLLLISGSGPESLQRRRREQLVQVATVMSKLTRDFYGADRVTPTDARLTTITFAAGYVELLHEWLSGSLPVSRTRLVDHMARIFVASATVHSGRAAAPPPSE</sequence>
<feature type="DNA-binding region" description="H-T-H motif" evidence="2">
    <location>
        <begin position="40"/>
        <end position="59"/>
    </location>
</feature>
<evidence type="ECO:0000256" key="1">
    <source>
        <dbReference type="ARBA" id="ARBA00023125"/>
    </source>
</evidence>
<dbReference type="SUPFAM" id="SSF48498">
    <property type="entry name" value="Tetracyclin repressor-like, C-terminal domain"/>
    <property type="match status" value="1"/>
</dbReference>
<dbReference type="RefSeq" id="WP_394828529.1">
    <property type="nucleotide sequence ID" value="NZ_CP089984.1"/>
</dbReference>
<dbReference type="Pfam" id="PF00440">
    <property type="entry name" value="TetR_N"/>
    <property type="match status" value="1"/>
</dbReference>
<accession>A0ABZ2M8S7</accession>
<keyword evidence="5" id="KW-1185">Reference proteome</keyword>
<name>A0ABZ2M8S7_9BACT</name>
<gene>
    <name evidence="4" type="ORF">LZC94_16905</name>
</gene>
<evidence type="ECO:0000313" key="5">
    <source>
        <dbReference type="Proteomes" id="UP001370348"/>
    </source>
</evidence>
<dbReference type="Gene3D" id="1.10.357.10">
    <property type="entry name" value="Tetracycline Repressor, domain 2"/>
    <property type="match status" value="1"/>
</dbReference>